<comment type="caution">
    <text evidence="12">The sequence shown here is derived from an EMBL/GenBank/DDBJ whole genome shotgun (WGS) entry which is preliminary data.</text>
</comment>
<comment type="catalytic activity">
    <reaction evidence="10">
        <text>S-methyl-5'-thioadenosine + phosphate = 5-(methylsulfanyl)-alpha-D-ribose 1-phosphate + adenine</text>
        <dbReference type="Rhea" id="RHEA:11852"/>
        <dbReference type="ChEBI" id="CHEBI:16708"/>
        <dbReference type="ChEBI" id="CHEBI:17509"/>
        <dbReference type="ChEBI" id="CHEBI:43474"/>
        <dbReference type="ChEBI" id="CHEBI:58533"/>
        <dbReference type="EC" id="2.4.2.28"/>
    </reaction>
    <physiologicalReaction direction="left-to-right" evidence="10">
        <dbReference type="Rhea" id="RHEA:11853"/>
    </physiologicalReaction>
</comment>
<dbReference type="NCBIfam" id="TIGR00726">
    <property type="entry name" value="peptidoglycan editing factor PgeF"/>
    <property type="match status" value="1"/>
</dbReference>
<protein>
    <recommendedName>
        <fullName evidence="11">Purine nucleoside phosphorylase</fullName>
    </recommendedName>
</protein>
<organism evidence="12 13">
    <name type="scientific">Caproicibacter fermentans</name>
    <dbReference type="NCBI Taxonomy" id="2576756"/>
    <lineage>
        <taxon>Bacteria</taxon>
        <taxon>Bacillati</taxon>
        <taxon>Bacillota</taxon>
        <taxon>Clostridia</taxon>
        <taxon>Eubacteriales</taxon>
        <taxon>Acutalibacteraceae</taxon>
        <taxon>Caproicibacter</taxon>
    </lineage>
</organism>
<evidence type="ECO:0000256" key="4">
    <source>
        <dbReference type="ARBA" id="ARBA00022679"/>
    </source>
</evidence>
<accession>A0A6N8HX75</accession>
<comment type="catalytic activity">
    <reaction evidence="9">
        <text>adenosine + phosphate = alpha-D-ribose 1-phosphate + adenine</text>
        <dbReference type="Rhea" id="RHEA:27642"/>
        <dbReference type="ChEBI" id="CHEBI:16335"/>
        <dbReference type="ChEBI" id="CHEBI:16708"/>
        <dbReference type="ChEBI" id="CHEBI:43474"/>
        <dbReference type="ChEBI" id="CHEBI:57720"/>
        <dbReference type="EC" id="2.4.2.1"/>
    </reaction>
    <physiologicalReaction direction="left-to-right" evidence="9">
        <dbReference type="Rhea" id="RHEA:27643"/>
    </physiologicalReaction>
</comment>
<reference evidence="12 13" key="1">
    <citation type="submission" date="2019-09" db="EMBL/GenBank/DDBJ databases">
        <title>Genome sequence of Clostridium sp. EA1.</title>
        <authorList>
            <person name="Poehlein A."/>
            <person name="Bengelsdorf F.R."/>
            <person name="Daniel R."/>
        </authorList>
    </citation>
    <scope>NUCLEOTIDE SEQUENCE [LARGE SCALE GENOMIC DNA]</scope>
    <source>
        <strain evidence="12 13">EA1</strain>
    </source>
</reference>
<evidence type="ECO:0000256" key="5">
    <source>
        <dbReference type="ARBA" id="ARBA00022723"/>
    </source>
</evidence>
<evidence type="ECO:0000256" key="11">
    <source>
        <dbReference type="RuleBase" id="RU361274"/>
    </source>
</evidence>
<evidence type="ECO:0000256" key="6">
    <source>
        <dbReference type="ARBA" id="ARBA00022801"/>
    </source>
</evidence>
<evidence type="ECO:0000256" key="8">
    <source>
        <dbReference type="ARBA" id="ARBA00047989"/>
    </source>
</evidence>
<dbReference type="Pfam" id="PF02578">
    <property type="entry name" value="Cu-oxidase_4"/>
    <property type="match status" value="1"/>
</dbReference>
<dbReference type="InterPro" id="IPR038371">
    <property type="entry name" value="Cu_polyphenol_OxRdtase_sf"/>
</dbReference>
<evidence type="ECO:0000256" key="10">
    <source>
        <dbReference type="ARBA" id="ARBA00049893"/>
    </source>
</evidence>
<evidence type="ECO:0000313" key="12">
    <source>
        <dbReference type="EMBL" id="MVB10258.1"/>
    </source>
</evidence>
<name>A0A6N8HX75_9FIRM</name>
<evidence type="ECO:0000313" key="13">
    <source>
        <dbReference type="Proteomes" id="UP000469440"/>
    </source>
</evidence>
<dbReference type="OrthoDB" id="4279at2"/>
<dbReference type="SUPFAM" id="SSF64438">
    <property type="entry name" value="CNF1/YfiH-like putative cysteine hydrolases"/>
    <property type="match status" value="1"/>
</dbReference>
<comment type="function">
    <text evidence="2">Purine nucleoside enzyme that catalyzes the phosphorolysis of adenosine and inosine nucleosides, yielding D-ribose 1-phosphate and the respective free bases, adenine and hypoxanthine. Also catalyzes the phosphorolysis of S-methyl-5'-thioadenosine into adenine and S-methyl-5-thio-alpha-D-ribose 1-phosphate. Also has adenosine deaminase activity.</text>
</comment>
<dbReference type="InterPro" id="IPR003730">
    <property type="entry name" value="Cu_polyphenol_OxRdtase"/>
</dbReference>
<keyword evidence="4" id="KW-0808">Transferase</keyword>
<dbReference type="PANTHER" id="PTHR30616">
    <property type="entry name" value="UNCHARACTERIZED PROTEIN YFIH"/>
    <property type="match status" value="1"/>
</dbReference>
<keyword evidence="5" id="KW-0479">Metal-binding</keyword>
<proteinExistence type="inferred from homology"/>
<comment type="catalytic activity">
    <reaction evidence="8">
        <text>adenosine + H2O + H(+) = inosine + NH4(+)</text>
        <dbReference type="Rhea" id="RHEA:24408"/>
        <dbReference type="ChEBI" id="CHEBI:15377"/>
        <dbReference type="ChEBI" id="CHEBI:15378"/>
        <dbReference type="ChEBI" id="CHEBI:16335"/>
        <dbReference type="ChEBI" id="CHEBI:17596"/>
        <dbReference type="ChEBI" id="CHEBI:28938"/>
        <dbReference type="EC" id="3.5.4.4"/>
    </reaction>
    <physiologicalReaction direction="left-to-right" evidence="8">
        <dbReference type="Rhea" id="RHEA:24409"/>
    </physiologicalReaction>
</comment>
<dbReference type="GO" id="GO:0016787">
    <property type="term" value="F:hydrolase activity"/>
    <property type="evidence" value="ECO:0007669"/>
    <property type="project" value="UniProtKB-KW"/>
</dbReference>
<keyword evidence="7" id="KW-0862">Zinc</keyword>
<dbReference type="CDD" id="cd16833">
    <property type="entry name" value="YfiH"/>
    <property type="match status" value="1"/>
</dbReference>
<dbReference type="InterPro" id="IPR011324">
    <property type="entry name" value="Cytotoxic_necrot_fac-like_cat"/>
</dbReference>
<comment type="catalytic activity">
    <reaction evidence="1">
        <text>inosine + phosphate = alpha-D-ribose 1-phosphate + hypoxanthine</text>
        <dbReference type="Rhea" id="RHEA:27646"/>
        <dbReference type="ChEBI" id="CHEBI:17368"/>
        <dbReference type="ChEBI" id="CHEBI:17596"/>
        <dbReference type="ChEBI" id="CHEBI:43474"/>
        <dbReference type="ChEBI" id="CHEBI:57720"/>
        <dbReference type="EC" id="2.4.2.1"/>
    </reaction>
    <physiologicalReaction direction="left-to-right" evidence="1">
        <dbReference type="Rhea" id="RHEA:27647"/>
    </physiologicalReaction>
</comment>
<comment type="similarity">
    <text evidence="3 11">Belongs to the purine nucleoside phosphorylase YfiH/LACC1 family.</text>
</comment>
<keyword evidence="12" id="KW-0560">Oxidoreductase</keyword>
<dbReference type="AlphaFoldDB" id="A0A6N8HX75"/>
<dbReference type="Gene3D" id="3.60.140.10">
    <property type="entry name" value="CNF1/YfiH-like putative cysteine hydrolases"/>
    <property type="match status" value="1"/>
</dbReference>
<keyword evidence="13" id="KW-1185">Reference proteome</keyword>
<dbReference type="RefSeq" id="WP_156989955.1">
    <property type="nucleotide sequence ID" value="NZ_VWXL01000024.1"/>
</dbReference>
<dbReference type="GO" id="GO:0005507">
    <property type="term" value="F:copper ion binding"/>
    <property type="evidence" value="ECO:0007669"/>
    <property type="project" value="TreeGrafter"/>
</dbReference>
<dbReference type="PANTHER" id="PTHR30616:SF2">
    <property type="entry name" value="PURINE NUCLEOSIDE PHOSPHORYLASE LACC1"/>
    <property type="match status" value="1"/>
</dbReference>
<evidence type="ECO:0000256" key="3">
    <source>
        <dbReference type="ARBA" id="ARBA00007353"/>
    </source>
</evidence>
<evidence type="ECO:0000256" key="2">
    <source>
        <dbReference type="ARBA" id="ARBA00003215"/>
    </source>
</evidence>
<gene>
    <name evidence="12" type="ORF">CAFE_09380</name>
</gene>
<dbReference type="Proteomes" id="UP000469440">
    <property type="component" value="Unassembled WGS sequence"/>
</dbReference>
<keyword evidence="6" id="KW-0378">Hydrolase</keyword>
<sequence>MILQGKQVKLNRRNGVEFLTFRALEALPFVAHAFSTRIGGVSRNEFSSLNLAFGRGDPDENVTENYRRICAAAGFDEDSLVSSSQVHKTVIRRVGRENCGEGFNKPKPAGVDGLITNEAGVTLVTHYADCVPLFFADPVHKAVGLSHAGWRGTAARIGAETVRALSREFGSIARDLVCVIGPSIGPCCFEVDSPVYEVFSRMTDLSPDEWIHKDGGGKYHIDLWEANRRALVRAGVPEQNIAVSGLCTQCHSDLLFSHRATKGKRGGLSAFLALRGEGDNAD</sequence>
<evidence type="ECO:0000256" key="1">
    <source>
        <dbReference type="ARBA" id="ARBA00000553"/>
    </source>
</evidence>
<evidence type="ECO:0000256" key="7">
    <source>
        <dbReference type="ARBA" id="ARBA00022833"/>
    </source>
</evidence>
<dbReference type="GO" id="GO:0016491">
    <property type="term" value="F:oxidoreductase activity"/>
    <property type="evidence" value="ECO:0007669"/>
    <property type="project" value="UniProtKB-KW"/>
</dbReference>
<dbReference type="GO" id="GO:0017061">
    <property type="term" value="F:S-methyl-5-thioadenosine phosphorylase activity"/>
    <property type="evidence" value="ECO:0007669"/>
    <property type="project" value="UniProtKB-EC"/>
</dbReference>
<evidence type="ECO:0000256" key="9">
    <source>
        <dbReference type="ARBA" id="ARBA00048968"/>
    </source>
</evidence>
<dbReference type="EMBL" id="VWXL01000024">
    <property type="protein sequence ID" value="MVB10258.1"/>
    <property type="molecule type" value="Genomic_DNA"/>
</dbReference>